<reference evidence="2" key="2">
    <citation type="submission" date="2020-09" db="EMBL/GenBank/DDBJ databases">
        <authorList>
            <person name="Sun Q."/>
            <person name="Zhou Y."/>
        </authorList>
    </citation>
    <scope>NUCLEOTIDE SEQUENCE</scope>
    <source>
        <strain evidence="2">CGMCC 1.6333</strain>
    </source>
</reference>
<dbReference type="InterPro" id="IPR008030">
    <property type="entry name" value="NmrA-like"/>
</dbReference>
<dbReference type="SUPFAM" id="SSF51735">
    <property type="entry name" value="NAD(P)-binding Rossmann-fold domains"/>
    <property type="match status" value="1"/>
</dbReference>
<gene>
    <name evidence="2" type="ORF">GCM10011351_02630</name>
</gene>
<evidence type="ECO:0000259" key="1">
    <source>
        <dbReference type="Pfam" id="PF05368"/>
    </source>
</evidence>
<name>A0A917TFC5_9BACI</name>
<feature type="domain" description="NmrA-like" evidence="1">
    <location>
        <begin position="3"/>
        <end position="272"/>
    </location>
</feature>
<organism evidence="2 3">
    <name type="scientific">Paraliobacillus quinghaiensis</name>
    <dbReference type="NCBI Taxonomy" id="470815"/>
    <lineage>
        <taxon>Bacteria</taxon>
        <taxon>Bacillati</taxon>
        <taxon>Bacillota</taxon>
        <taxon>Bacilli</taxon>
        <taxon>Bacillales</taxon>
        <taxon>Bacillaceae</taxon>
        <taxon>Paraliobacillus</taxon>
    </lineage>
</organism>
<evidence type="ECO:0000313" key="2">
    <source>
        <dbReference type="EMBL" id="GGM20279.1"/>
    </source>
</evidence>
<sequence>MGKVLITGYTGNIGRYVVEGLLDKSVEIVCASRKADKRESISELQEVVPFDFLNSETFNEVLIDVDRVFLVRPPQLASPKKDMYPFLKYIKEKGIKHIVFVSLLGVEKNPIAPHRKIEEMIKDLHITYTFLRPSFFMQNLSTTHRNDILYRDEIAVPVGNAITSFVDTRDIADVATEVIANQDPDQNNIYTLTGDVAIDYYTVAEALSEVLERSIQYRKINYMKFRKETIEKGVNKNFANVMTMLYFITRMGSAKKVTNDIEQILKRKPTTFRSFAEDYKRLWVKN</sequence>
<dbReference type="PANTHER" id="PTHR43162">
    <property type="match status" value="1"/>
</dbReference>
<dbReference type="Gene3D" id="3.90.25.10">
    <property type="entry name" value="UDP-galactose 4-epimerase, domain 1"/>
    <property type="match status" value="1"/>
</dbReference>
<dbReference type="Proteomes" id="UP000618460">
    <property type="component" value="Unassembled WGS sequence"/>
</dbReference>
<reference evidence="2" key="1">
    <citation type="journal article" date="2014" name="Int. J. Syst. Evol. Microbiol.">
        <title>Complete genome sequence of Corynebacterium casei LMG S-19264T (=DSM 44701T), isolated from a smear-ripened cheese.</title>
        <authorList>
            <consortium name="US DOE Joint Genome Institute (JGI-PGF)"/>
            <person name="Walter F."/>
            <person name="Albersmeier A."/>
            <person name="Kalinowski J."/>
            <person name="Ruckert C."/>
        </authorList>
    </citation>
    <scope>NUCLEOTIDE SEQUENCE</scope>
    <source>
        <strain evidence="2">CGMCC 1.6333</strain>
    </source>
</reference>
<dbReference type="PANTHER" id="PTHR43162:SF1">
    <property type="entry name" value="PRESTALK A DIFFERENTIATION PROTEIN A"/>
    <property type="match status" value="1"/>
</dbReference>
<proteinExistence type="predicted"/>
<dbReference type="EMBL" id="BMLG01000001">
    <property type="protein sequence ID" value="GGM20279.1"/>
    <property type="molecule type" value="Genomic_DNA"/>
</dbReference>
<dbReference type="Gene3D" id="3.40.50.720">
    <property type="entry name" value="NAD(P)-binding Rossmann-like Domain"/>
    <property type="match status" value="1"/>
</dbReference>
<evidence type="ECO:0000313" key="3">
    <source>
        <dbReference type="Proteomes" id="UP000618460"/>
    </source>
</evidence>
<keyword evidence="3" id="KW-1185">Reference proteome</keyword>
<comment type="caution">
    <text evidence="2">The sequence shown here is derived from an EMBL/GenBank/DDBJ whole genome shotgun (WGS) entry which is preliminary data.</text>
</comment>
<protein>
    <submittedName>
        <fullName evidence="2">NmrA family transcriptional regulator</fullName>
    </submittedName>
</protein>
<accession>A0A917TFC5</accession>
<dbReference type="AlphaFoldDB" id="A0A917TFC5"/>
<dbReference type="OrthoDB" id="339107at2"/>
<dbReference type="InterPro" id="IPR036291">
    <property type="entry name" value="NAD(P)-bd_dom_sf"/>
</dbReference>
<dbReference type="RefSeq" id="WP_117152932.1">
    <property type="nucleotide sequence ID" value="NZ_BMLG01000001.1"/>
</dbReference>
<dbReference type="Pfam" id="PF05368">
    <property type="entry name" value="NmrA"/>
    <property type="match status" value="1"/>
</dbReference>
<dbReference type="InterPro" id="IPR051604">
    <property type="entry name" value="Ergot_Alk_Oxidoreductase"/>
</dbReference>